<gene>
    <name evidence="1" type="ORF">GCM10009680_46630</name>
</gene>
<name>A0ABP4UB77_9ACTN</name>
<protein>
    <submittedName>
        <fullName evidence="1">Uncharacterized protein</fullName>
    </submittedName>
</protein>
<reference evidence="2" key="1">
    <citation type="journal article" date="2019" name="Int. J. Syst. Evol. Microbiol.">
        <title>The Global Catalogue of Microorganisms (GCM) 10K type strain sequencing project: providing services to taxonomists for standard genome sequencing and annotation.</title>
        <authorList>
            <consortium name="The Broad Institute Genomics Platform"/>
            <consortium name="The Broad Institute Genome Sequencing Center for Infectious Disease"/>
            <person name="Wu L."/>
            <person name="Ma J."/>
        </authorList>
    </citation>
    <scope>NUCLEOTIDE SEQUENCE [LARGE SCALE GENOMIC DNA]</scope>
    <source>
        <strain evidence="2">JCM 13244</strain>
    </source>
</reference>
<organism evidence="1 2">
    <name type="scientific">Streptomyces yatensis</name>
    <dbReference type="NCBI Taxonomy" id="155177"/>
    <lineage>
        <taxon>Bacteria</taxon>
        <taxon>Bacillati</taxon>
        <taxon>Actinomycetota</taxon>
        <taxon>Actinomycetes</taxon>
        <taxon>Kitasatosporales</taxon>
        <taxon>Streptomycetaceae</taxon>
        <taxon>Streptomyces</taxon>
        <taxon>Streptomyces violaceusniger group</taxon>
    </lineage>
</organism>
<accession>A0ABP4UB77</accession>
<proteinExistence type="predicted"/>
<sequence>MTCGDTDTLRYMRMRSLRLSVVGCRLCDAGHITFPSADPLADSIAFRSAVLRHPHPHPHPHSKE</sequence>
<dbReference type="Proteomes" id="UP001499947">
    <property type="component" value="Unassembled WGS sequence"/>
</dbReference>
<evidence type="ECO:0000313" key="2">
    <source>
        <dbReference type="Proteomes" id="UP001499947"/>
    </source>
</evidence>
<evidence type="ECO:0000313" key="1">
    <source>
        <dbReference type="EMBL" id="GAA1700595.1"/>
    </source>
</evidence>
<comment type="caution">
    <text evidence="1">The sequence shown here is derived from an EMBL/GenBank/DDBJ whole genome shotgun (WGS) entry which is preliminary data.</text>
</comment>
<dbReference type="EMBL" id="BAAALR010000053">
    <property type="protein sequence ID" value="GAA1700595.1"/>
    <property type="molecule type" value="Genomic_DNA"/>
</dbReference>
<keyword evidence="2" id="KW-1185">Reference proteome</keyword>